<evidence type="ECO:0000313" key="4">
    <source>
        <dbReference type="Proteomes" id="UP000653644"/>
    </source>
</evidence>
<dbReference type="InterPro" id="IPR000182">
    <property type="entry name" value="GNAT_dom"/>
</dbReference>
<evidence type="ECO:0000259" key="2">
    <source>
        <dbReference type="PROSITE" id="PS51186"/>
    </source>
</evidence>
<organism evidence="3 4">
    <name type="scientific">Streptomyces canarius</name>
    <dbReference type="NCBI Taxonomy" id="285453"/>
    <lineage>
        <taxon>Bacteria</taxon>
        <taxon>Bacillati</taxon>
        <taxon>Actinomycetota</taxon>
        <taxon>Actinomycetes</taxon>
        <taxon>Kitasatosporales</taxon>
        <taxon>Streptomycetaceae</taxon>
        <taxon>Streptomyces</taxon>
    </lineage>
</organism>
<dbReference type="Gene3D" id="3.40.630.30">
    <property type="match status" value="1"/>
</dbReference>
<protein>
    <recommendedName>
        <fullName evidence="2">N-acetyltransferase domain-containing protein</fullName>
    </recommendedName>
</protein>
<evidence type="ECO:0000256" key="1">
    <source>
        <dbReference type="SAM" id="MobiDB-lite"/>
    </source>
</evidence>
<dbReference type="Proteomes" id="UP000653644">
    <property type="component" value="Unassembled WGS sequence"/>
</dbReference>
<dbReference type="Pfam" id="PF00583">
    <property type="entry name" value="Acetyltransf_1"/>
    <property type="match status" value="1"/>
</dbReference>
<comment type="caution">
    <text evidence="3">The sequence shown here is derived from an EMBL/GenBank/DDBJ whole genome shotgun (WGS) entry which is preliminary data.</text>
</comment>
<sequence>MSGRTVAGWQQADDAEEDEAEPARIIVAPGVRGTGLGRVLVQGLLARALRAGFADVHLRVHPGDDRALGCYPGAGFRPVDPGLAESRNTAQPVGYVWLRHDSDAPRR</sequence>
<dbReference type="InterPro" id="IPR016181">
    <property type="entry name" value="Acyl_CoA_acyltransferase"/>
</dbReference>
<name>A0ABQ3CY06_9ACTN</name>
<gene>
    <name evidence="3" type="ORF">GCM10010345_61510</name>
</gene>
<dbReference type="SUPFAM" id="SSF55729">
    <property type="entry name" value="Acyl-CoA N-acyltransferases (Nat)"/>
    <property type="match status" value="1"/>
</dbReference>
<reference evidence="4" key="1">
    <citation type="journal article" date="2019" name="Int. J. Syst. Evol. Microbiol.">
        <title>The Global Catalogue of Microorganisms (GCM) 10K type strain sequencing project: providing services to taxonomists for standard genome sequencing and annotation.</title>
        <authorList>
            <consortium name="The Broad Institute Genomics Platform"/>
            <consortium name="The Broad Institute Genome Sequencing Center for Infectious Disease"/>
            <person name="Wu L."/>
            <person name="Ma J."/>
        </authorList>
    </citation>
    <scope>NUCLEOTIDE SEQUENCE [LARGE SCALE GENOMIC DNA]</scope>
    <source>
        <strain evidence="4">JCM 4733</strain>
    </source>
</reference>
<accession>A0ABQ3CY06</accession>
<evidence type="ECO:0000313" key="3">
    <source>
        <dbReference type="EMBL" id="GHA48736.1"/>
    </source>
</evidence>
<dbReference type="EMBL" id="BMVN01000027">
    <property type="protein sequence ID" value="GHA48736.1"/>
    <property type="molecule type" value="Genomic_DNA"/>
</dbReference>
<dbReference type="PROSITE" id="PS51186">
    <property type="entry name" value="GNAT"/>
    <property type="match status" value="1"/>
</dbReference>
<keyword evidence="4" id="KW-1185">Reference proteome</keyword>
<feature type="domain" description="N-acetyltransferase" evidence="2">
    <location>
        <begin position="1"/>
        <end position="102"/>
    </location>
</feature>
<proteinExistence type="predicted"/>
<dbReference type="RefSeq" id="WP_229917429.1">
    <property type="nucleotide sequence ID" value="NZ_BMVN01000027.1"/>
</dbReference>
<feature type="region of interest" description="Disordered" evidence="1">
    <location>
        <begin position="1"/>
        <end position="21"/>
    </location>
</feature>